<sequence>METTQSTSIWDSIMDFGGDVVDTISPLAQEYARAWTQNELGNTNQENPQQNLTNNQQSPAQQQQQPAPGLMEWVKDNQVMVMGGALLFTVLLLAVRR</sequence>
<protein>
    <submittedName>
        <fullName evidence="3">Uncharacterized protein</fullName>
    </submittedName>
</protein>
<dbReference type="EMBL" id="CP029347">
    <property type="protein sequence ID" value="AWL11927.1"/>
    <property type="molecule type" value="Genomic_DNA"/>
</dbReference>
<gene>
    <name evidence="3" type="ORF">HMF8227_01452</name>
</gene>
<evidence type="ECO:0000313" key="3">
    <source>
        <dbReference type="EMBL" id="AWL11927.1"/>
    </source>
</evidence>
<accession>A0A2S2E4K4</accession>
<keyword evidence="2" id="KW-0472">Membrane</keyword>
<evidence type="ECO:0000313" key="4">
    <source>
        <dbReference type="Proteomes" id="UP000245728"/>
    </source>
</evidence>
<name>A0A2S2E4K4_9ALTE</name>
<feature type="compositionally biased region" description="Low complexity" evidence="1">
    <location>
        <begin position="56"/>
        <end position="68"/>
    </location>
</feature>
<reference evidence="3 4" key="1">
    <citation type="submission" date="2018-05" db="EMBL/GenBank/DDBJ databases">
        <title>Salinimonas sp. HMF8227 Genome sequencing and assembly.</title>
        <authorList>
            <person name="Kang H."/>
            <person name="Kang J."/>
            <person name="Cha I."/>
            <person name="Kim H."/>
            <person name="Joh K."/>
        </authorList>
    </citation>
    <scope>NUCLEOTIDE SEQUENCE [LARGE SCALE GENOMIC DNA]</scope>
    <source>
        <strain evidence="3 4">HMF8227</strain>
    </source>
</reference>
<feature type="compositionally biased region" description="Polar residues" evidence="1">
    <location>
        <begin position="37"/>
        <end position="55"/>
    </location>
</feature>
<evidence type="ECO:0000256" key="1">
    <source>
        <dbReference type="SAM" id="MobiDB-lite"/>
    </source>
</evidence>
<keyword evidence="2" id="KW-1133">Transmembrane helix</keyword>
<dbReference type="RefSeq" id="WP_109339541.1">
    <property type="nucleotide sequence ID" value="NZ_CP029347.1"/>
</dbReference>
<feature type="region of interest" description="Disordered" evidence="1">
    <location>
        <begin position="37"/>
        <end position="70"/>
    </location>
</feature>
<keyword evidence="4" id="KW-1185">Reference proteome</keyword>
<proteinExistence type="predicted"/>
<keyword evidence="2" id="KW-0812">Transmembrane</keyword>
<dbReference type="KEGG" id="salh:HMF8227_01452"/>
<dbReference type="AlphaFoldDB" id="A0A2S2E4K4"/>
<dbReference type="Proteomes" id="UP000245728">
    <property type="component" value="Chromosome"/>
</dbReference>
<feature type="transmembrane region" description="Helical" evidence="2">
    <location>
        <begin position="78"/>
        <end position="95"/>
    </location>
</feature>
<organism evidence="3 4">
    <name type="scientific">Saliniradius amylolyticus</name>
    <dbReference type="NCBI Taxonomy" id="2183582"/>
    <lineage>
        <taxon>Bacteria</taxon>
        <taxon>Pseudomonadati</taxon>
        <taxon>Pseudomonadota</taxon>
        <taxon>Gammaproteobacteria</taxon>
        <taxon>Alteromonadales</taxon>
        <taxon>Alteromonadaceae</taxon>
        <taxon>Saliniradius</taxon>
    </lineage>
</organism>
<evidence type="ECO:0000256" key="2">
    <source>
        <dbReference type="SAM" id="Phobius"/>
    </source>
</evidence>